<dbReference type="Gene3D" id="2.60.40.420">
    <property type="entry name" value="Cupredoxins - blue copper proteins"/>
    <property type="match status" value="2"/>
</dbReference>
<feature type="non-terminal residue" evidence="2">
    <location>
        <position position="1"/>
    </location>
</feature>
<dbReference type="AlphaFoldDB" id="A0A094K7K0"/>
<dbReference type="SUPFAM" id="SSF49503">
    <property type="entry name" value="Cupredoxins"/>
    <property type="match status" value="2"/>
</dbReference>
<protein>
    <submittedName>
        <fullName evidence="2">Venom prothrombin activator pseutarin-C non-catalytic subunit</fullName>
    </submittedName>
</protein>
<name>A0A094K7K0_ANTCR</name>
<organism evidence="2 3">
    <name type="scientific">Antrostomus carolinensis</name>
    <name type="common">Chuck-will's-widow</name>
    <name type="synonym">Caprimulgus carolinensis</name>
    <dbReference type="NCBI Taxonomy" id="279965"/>
    <lineage>
        <taxon>Eukaryota</taxon>
        <taxon>Metazoa</taxon>
        <taxon>Chordata</taxon>
        <taxon>Craniata</taxon>
        <taxon>Vertebrata</taxon>
        <taxon>Euteleostomi</taxon>
        <taxon>Archelosauria</taxon>
        <taxon>Archosauria</taxon>
        <taxon>Dinosauria</taxon>
        <taxon>Saurischia</taxon>
        <taxon>Theropoda</taxon>
        <taxon>Coelurosauria</taxon>
        <taxon>Aves</taxon>
        <taxon>Neognathae</taxon>
        <taxon>Neoaves</taxon>
        <taxon>Strisores</taxon>
        <taxon>Caprimulgiformes</taxon>
        <taxon>Caprimulgidae</taxon>
        <taxon>Antrostomus</taxon>
    </lineage>
</organism>
<dbReference type="InterPro" id="IPR011706">
    <property type="entry name" value="Cu-oxidase_C"/>
</dbReference>
<keyword evidence="3" id="KW-1185">Reference proteome</keyword>
<feature type="domain" description="Plastocyanin-like" evidence="1">
    <location>
        <begin position="110"/>
        <end position="189"/>
    </location>
</feature>
<dbReference type="EMBL" id="KL343831">
    <property type="protein sequence ID" value="KFZ54561.1"/>
    <property type="molecule type" value="Genomic_DNA"/>
</dbReference>
<dbReference type="Pfam" id="PF07731">
    <property type="entry name" value="Cu-oxidase_2"/>
    <property type="match status" value="1"/>
</dbReference>
<evidence type="ECO:0000313" key="3">
    <source>
        <dbReference type="Proteomes" id="UP000053620"/>
    </source>
</evidence>
<dbReference type="Proteomes" id="UP000053620">
    <property type="component" value="Unassembled WGS sequence"/>
</dbReference>
<feature type="non-terminal residue" evidence="2">
    <location>
        <position position="192"/>
    </location>
</feature>
<proteinExistence type="predicted"/>
<reference evidence="2 3" key="1">
    <citation type="submission" date="2014-04" db="EMBL/GenBank/DDBJ databases">
        <title>Genome evolution of avian class.</title>
        <authorList>
            <person name="Zhang G."/>
            <person name="Li C."/>
        </authorList>
    </citation>
    <scope>NUCLEOTIDE SEQUENCE [LARGE SCALE GENOMIC DNA]</scope>
    <source>
        <strain evidence="2">BGI_N321</strain>
    </source>
</reference>
<dbReference type="InterPro" id="IPR008972">
    <property type="entry name" value="Cupredoxin"/>
</dbReference>
<gene>
    <name evidence="2" type="ORF">N321_13432</name>
</gene>
<dbReference type="GO" id="GO:0016491">
    <property type="term" value="F:oxidoreductase activity"/>
    <property type="evidence" value="ECO:0007669"/>
    <property type="project" value="InterPro"/>
</dbReference>
<evidence type="ECO:0000259" key="1">
    <source>
        <dbReference type="Pfam" id="PF07731"/>
    </source>
</evidence>
<sequence length="192" mass="22073">VEPGKTYTYEWKIAKTDQPTAQDAQCITRLYHSAVDIERDIASGLIGPLLICKSEALTQKDGEQQAMFAVFDENKSWYLEDNIKDYCSDPASVKRDDPKFYNSNIMHTINGITYNLQGLRMYEGELVRWHLLNMGGPKDIHVVHFHGQTFTEQGEPKHQLGTYTLLPGSFRTIEMKPQRPGWWLLDTEVGEY</sequence>
<evidence type="ECO:0000313" key="2">
    <source>
        <dbReference type="EMBL" id="KFZ54561.1"/>
    </source>
</evidence>
<dbReference type="GO" id="GO:0005507">
    <property type="term" value="F:copper ion binding"/>
    <property type="evidence" value="ECO:0007669"/>
    <property type="project" value="InterPro"/>
</dbReference>
<accession>A0A094K7K0</accession>